<keyword evidence="1" id="KW-0472">Membrane</keyword>
<proteinExistence type="predicted"/>
<protein>
    <submittedName>
        <fullName evidence="2">Uncharacterized protein</fullName>
    </submittedName>
</protein>
<sequence>MIILPNADIPWYVPFIITYVICALVWFITGLVGLLAGGPLSDNYSNKWIIKTSPVWLLALMYIVIRKWRET</sequence>
<evidence type="ECO:0000256" key="1">
    <source>
        <dbReference type="SAM" id="Phobius"/>
    </source>
</evidence>
<dbReference type="EMBL" id="LR796294">
    <property type="protein sequence ID" value="CAB4134775.1"/>
    <property type="molecule type" value="Genomic_DNA"/>
</dbReference>
<accession>A0A6J5LEJ6</accession>
<dbReference type="EMBL" id="LR796249">
    <property type="protein sequence ID" value="CAB4131547.1"/>
    <property type="molecule type" value="Genomic_DNA"/>
</dbReference>
<feature type="transmembrane region" description="Helical" evidence="1">
    <location>
        <begin position="12"/>
        <end position="36"/>
    </location>
</feature>
<evidence type="ECO:0000313" key="2">
    <source>
        <dbReference type="EMBL" id="CAB4131547.1"/>
    </source>
</evidence>
<reference evidence="2" key="1">
    <citation type="submission" date="2020-04" db="EMBL/GenBank/DDBJ databases">
        <authorList>
            <person name="Chiriac C."/>
            <person name="Salcher M."/>
            <person name="Ghai R."/>
            <person name="Kavagutti S V."/>
        </authorList>
    </citation>
    <scope>NUCLEOTIDE SEQUENCE</scope>
</reference>
<evidence type="ECO:0000313" key="3">
    <source>
        <dbReference type="EMBL" id="CAB4134775.1"/>
    </source>
</evidence>
<keyword evidence="1" id="KW-0812">Transmembrane</keyword>
<keyword evidence="1" id="KW-1133">Transmembrane helix</keyword>
<gene>
    <name evidence="2" type="ORF">UFOVP127_147</name>
    <name evidence="3" type="ORF">UFOVP276_10</name>
</gene>
<organism evidence="2">
    <name type="scientific">uncultured Caudovirales phage</name>
    <dbReference type="NCBI Taxonomy" id="2100421"/>
    <lineage>
        <taxon>Viruses</taxon>
        <taxon>Duplodnaviria</taxon>
        <taxon>Heunggongvirae</taxon>
        <taxon>Uroviricota</taxon>
        <taxon>Caudoviricetes</taxon>
        <taxon>Peduoviridae</taxon>
        <taxon>Maltschvirus</taxon>
        <taxon>Maltschvirus maltsch</taxon>
    </lineage>
</organism>
<name>A0A6J5LEJ6_9CAUD</name>
<feature type="transmembrane region" description="Helical" evidence="1">
    <location>
        <begin position="48"/>
        <end position="65"/>
    </location>
</feature>